<name>A0ABD0SZD9_LOXSC</name>
<dbReference type="AlphaFoldDB" id="A0ABD0SZD9"/>
<evidence type="ECO:0000313" key="3">
    <source>
        <dbReference type="Proteomes" id="UP001549921"/>
    </source>
</evidence>
<feature type="region of interest" description="Disordered" evidence="1">
    <location>
        <begin position="1"/>
        <end position="92"/>
    </location>
</feature>
<comment type="caution">
    <text evidence="2">The sequence shown here is derived from an EMBL/GenBank/DDBJ whole genome shotgun (WGS) entry which is preliminary data.</text>
</comment>
<sequence>MLMDLEAYETAYDESDNESTYSYTNDQNARSSGEQAKAKESDLGDYLDPDRTLACQTKKADPFGVRSRPATSKRPEKEQPPNVPNNTNCPQCRDSKEQLFHVKYETILKLKESTRKLLGVLEEIQSKTHAKNFNSYDTCNLSKLLAPIPQSNELPSVTDVIGANAIKKLEAQAKTLDSIYIEEEEHDCSIYKRLTRKCHCLNQKEYNDFIIHFNEDTKYRTSTAGEIIKNVRILKKFLYMNGGYTKNALQFLNEGLSESSHTEKVEITQACTHADVCNVFDEYSIVANYILWPCKNDYYGDAVTQALTAGLLFKLAQLEEGRRYLNYSSKVTNDIKKVIKKKSSLLEYDTIESLNATLNLLNPPLTQNVNVTYYCKPIDEGVGKKTVQTLVQNRQCMTLDEVFTHLELLHNISNRESGKSELISYLPTIILLFKRLLVEFDNSEMNILVTNILNNIVTKNVVKEDPDSPKTLIIADIATEPIQMKTQTCQIPVKKAKDTRKMNKSKLGLGISPNKFRNSLRRKDRQRSTKFTRFIPVRFSLNLM</sequence>
<reference evidence="2 3" key="1">
    <citation type="submission" date="2024-06" db="EMBL/GenBank/DDBJ databases">
        <title>A chromosome-level genome assembly of beet webworm, Loxostege sticticalis.</title>
        <authorList>
            <person name="Zhang Y."/>
        </authorList>
    </citation>
    <scope>NUCLEOTIDE SEQUENCE [LARGE SCALE GENOMIC DNA]</scope>
    <source>
        <strain evidence="2">AQ028</strain>
        <tissue evidence="2">Male pupae</tissue>
    </source>
</reference>
<proteinExistence type="predicted"/>
<feature type="compositionally biased region" description="Polar residues" evidence="1">
    <location>
        <begin position="18"/>
        <end position="34"/>
    </location>
</feature>
<evidence type="ECO:0000256" key="1">
    <source>
        <dbReference type="SAM" id="MobiDB-lite"/>
    </source>
</evidence>
<protein>
    <submittedName>
        <fullName evidence="2">Uncharacterized protein</fullName>
    </submittedName>
</protein>
<gene>
    <name evidence="2" type="ORF">ABMA28_002830</name>
</gene>
<dbReference type="EMBL" id="JBEDNZ010000013">
    <property type="protein sequence ID" value="KAL0830696.1"/>
    <property type="molecule type" value="Genomic_DNA"/>
</dbReference>
<accession>A0ABD0SZD9</accession>
<dbReference type="Proteomes" id="UP001549921">
    <property type="component" value="Unassembled WGS sequence"/>
</dbReference>
<evidence type="ECO:0000313" key="2">
    <source>
        <dbReference type="EMBL" id="KAL0830696.1"/>
    </source>
</evidence>
<organism evidence="2 3">
    <name type="scientific">Loxostege sticticalis</name>
    <name type="common">Beet webworm moth</name>
    <dbReference type="NCBI Taxonomy" id="481309"/>
    <lineage>
        <taxon>Eukaryota</taxon>
        <taxon>Metazoa</taxon>
        <taxon>Ecdysozoa</taxon>
        <taxon>Arthropoda</taxon>
        <taxon>Hexapoda</taxon>
        <taxon>Insecta</taxon>
        <taxon>Pterygota</taxon>
        <taxon>Neoptera</taxon>
        <taxon>Endopterygota</taxon>
        <taxon>Lepidoptera</taxon>
        <taxon>Glossata</taxon>
        <taxon>Ditrysia</taxon>
        <taxon>Pyraloidea</taxon>
        <taxon>Crambidae</taxon>
        <taxon>Pyraustinae</taxon>
        <taxon>Loxostege</taxon>
    </lineage>
</organism>